<feature type="domain" description="Calcineurin-like phosphoesterase" evidence="1">
    <location>
        <begin position="110"/>
        <end position="280"/>
    </location>
</feature>
<protein>
    <recommendedName>
        <fullName evidence="1">Calcineurin-like phosphoesterase domain-containing protein</fullName>
    </recommendedName>
</protein>
<proteinExistence type="predicted"/>
<gene>
    <name evidence="2" type="ORF">CSB45_10410</name>
</gene>
<evidence type="ECO:0000313" key="3">
    <source>
        <dbReference type="Proteomes" id="UP000229740"/>
    </source>
</evidence>
<dbReference type="GO" id="GO:0016787">
    <property type="term" value="F:hydrolase activity"/>
    <property type="evidence" value="ECO:0007669"/>
    <property type="project" value="InterPro"/>
</dbReference>
<dbReference type="Gene3D" id="3.60.21.10">
    <property type="match status" value="1"/>
</dbReference>
<comment type="caution">
    <text evidence="2">The sequence shown here is derived from an EMBL/GenBank/DDBJ whole genome shotgun (WGS) entry which is preliminary data.</text>
</comment>
<accession>A0A2G6E3T2</accession>
<dbReference type="PANTHER" id="PTHR43143">
    <property type="entry name" value="METALLOPHOSPHOESTERASE, CALCINEURIN SUPERFAMILY"/>
    <property type="match status" value="1"/>
</dbReference>
<dbReference type="InterPro" id="IPR004843">
    <property type="entry name" value="Calcineurin-like_PHP"/>
</dbReference>
<evidence type="ECO:0000313" key="2">
    <source>
        <dbReference type="EMBL" id="PID56637.1"/>
    </source>
</evidence>
<dbReference type="InterPro" id="IPR029052">
    <property type="entry name" value="Metallo-depent_PP-like"/>
</dbReference>
<dbReference type="InterPro" id="IPR051918">
    <property type="entry name" value="STPP_CPPED1"/>
</dbReference>
<dbReference type="SUPFAM" id="SSF56300">
    <property type="entry name" value="Metallo-dependent phosphatases"/>
    <property type="match status" value="1"/>
</dbReference>
<name>A0A2G6E3T2_9BACT</name>
<dbReference type="AlphaFoldDB" id="A0A2G6E3T2"/>
<sequence length="384" mass="44230">MGTILMNSHTQPIVNVRGGFLRSLENNVAIIRALGFETHIKIFRPLAGLYHRPLTLLIENIRGEEVELEHDSGHIRNLLRSKMSLICDVAGSGTQTIHFHDPCQHEEFDFIFFGDLHGMFHYLHDILESVNRLEPMFLMSNGDMTHGGRLEDYHLLMDLLSCSNVPVFSSIGNHDKRAGGGRAAYRRLLAPMYYTFSVGSTKCIVLDSSRKRGLQKFQYKWLERELQLAGQSRILVFLHRPPVCPKYNYLAFSASSNAWRFLSLMERYNVEAVFGSHVHIFSEFYKRGVRYVISGGGGGALWQPANFHHYLHVFVKKDAVDVQTIKLPTSDAKVSQRLKDIIKLNVDHHIMKNRRFRQAAALGTTLWLNRARSSSRRFRFRRRF</sequence>
<reference evidence="2 3" key="1">
    <citation type="submission" date="2017-10" db="EMBL/GenBank/DDBJ databases">
        <title>Novel microbial diversity and functional potential in the marine mammal oral microbiome.</title>
        <authorList>
            <person name="Dudek N.K."/>
            <person name="Sun C.L."/>
            <person name="Burstein D."/>
            <person name="Kantor R.S."/>
            <person name="Aliaga Goltsman D.S."/>
            <person name="Bik E.M."/>
            <person name="Thomas B.C."/>
            <person name="Banfield J.F."/>
            <person name="Relman D.A."/>
        </authorList>
    </citation>
    <scope>NUCLEOTIDE SEQUENCE [LARGE SCALE GENOMIC DNA]</scope>
    <source>
        <strain evidence="2">DOLZORAL124_49_17</strain>
    </source>
</reference>
<dbReference type="PANTHER" id="PTHR43143:SF1">
    <property type="entry name" value="SERINE_THREONINE-PROTEIN PHOSPHATASE CPPED1"/>
    <property type="match status" value="1"/>
</dbReference>
<organism evidence="2 3">
    <name type="scientific">candidate division KSB3 bacterium</name>
    <dbReference type="NCBI Taxonomy" id="2044937"/>
    <lineage>
        <taxon>Bacteria</taxon>
        <taxon>candidate division KSB3</taxon>
    </lineage>
</organism>
<dbReference type="Proteomes" id="UP000229740">
    <property type="component" value="Unassembled WGS sequence"/>
</dbReference>
<evidence type="ECO:0000259" key="1">
    <source>
        <dbReference type="Pfam" id="PF00149"/>
    </source>
</evidence>
<dbReference type="EMBL" id="PDPS01000032">
    <property type="protein sequence ID" value="PID56637.1"/>
    <property type="molecule type" value="Genomic_DNA"/>
</dbReference>
<dbReference type="Pfam" id="PF00149">
    <property type="entry name" value="Metallophos"/>
    <property type="match status" value="1"/>
</dbReference>